<comment type="caution">
    <text evidence="2">The sequence shown here is derived from an EMBL/GenBank/DDBJ whole genome shotgun (WGS) entry which is preliminary data.</text>
</comment>
<protein>
    <submittedName>
        <fullName evidence="2">Uncharacterized protein</fullName>
    </submittedName>
</protein>
<gene>
    <name evidence="2" type="ORF">VNO80_12626</name>
</gene>
<evidence type="ECO:0000313" key="3">
    <source>
        <dbReference type="Proteomes" id="UP001374584"/>
    </source>
</evidence>
<sequence length="90" mass="9789">MKKENLPLFGTAEETVAMANMVFVGVKVAAVSLPPLPITSKNLTFCFTHKKHFLLLNCSQTNNRTTSFSSSFSFSSSPLTNKGGHVNPKL</sequence>
<organism evidence="2 3">
    <name type="scientific">Phaseolus coccineus</name>
    <name type="common">Scarlet runner bean</name>
    <name type="synonym">Phaseolus multiflorus</name>
    <dbReference type="NCBI Taxonomy" id="3886"/>
    <lineage>
        <taxon>Eukaryota</taxon>
        <taxon>Viridiplantae</taxon>
        <taxon>Streptophyta</taxon>
        <taxon>Embryophyta</taxon>
        <taxon>Tracheophyta</taxon>
        <taxon>Spermatophyta</taxon>
        <taxon>Magnoliopsida</taxon>
        <taxon>eudicotyledons</taxon>
        <taxon>Gunneridae</taxon>
        <taxon>Pentapetalae</taxon>
        <taxon>rosids</taxon>
        <taxon>fabids</taxon>
        <taxon>Fabales</taxon>
        <taxon>Fabaceae</taxon>
        <taxon>Papilionoideae</taxon>
        <taxon>50 kb inversion clade</taxon>
        <taxon>NPAAA clade</taxon>
        <taxon>indigoferoid/millettioid clade</taxon>
        <taxon>Phaseoleae</taxon>
        <taxon>Phaseolus</taxon>
    </lineage>
</organism>
<dbReference type="EMBL" id="JAYMYR010000005">
    <property type="protein sequence ID" value="KAK7364175.1"/>
    <property type="molecule type" value="Genomic_DNA"/>
</dbReference>
<accession>A0AAN9R6G4</accession>
<evidence type="ECO:0000256" key="1">
    <source>
        <dbReference type="SAM" id="MobiDB-lite"/>
    </source>
</evidence>
<proteinExistence type="predicted"/>
<evidence type="ECO:0000313" key="2">
    <source>
        <dbReference type="EMBL" id="KAK7364175.1"/>
    </source>
</evidence>
<reference evidence="2 3" key="1">
    <citation type="submission" date="2024-01" db="EMBL/GenBank/DDBJ databases">
        <title>The genomes of 5 underutilized Papilionoideae crops provide insights into root nodulation and disease resistanc.</title>
        <authorList>
            <person name="Jiang F."/>
        </authorList>
    </citation>
    <scope>NUCLEOTIDE SEQUENCE [LARGE SCALE GENOMIC DNA]</scope>
    <source>
        <strain evidence="2">JINMINGXINNONG_FW02</strain>
        <tissue evidence="2">Leaves</tissue>
    </source>
</reference>
<dbReference type="AlphaFoldDB" id="A0AAN9R6G4"/>
<name>A0AAN9R6G4_PHACN</name>
<feature type="compositionally biased region" description="Low complexity" evidence="1">
    <location>
        <begin position="67"/>
        <end position="77"/>
    </location>
</feature>
<dbReference type="Proteomes" id="UP001374584">
    <property type="component" value="Unassembled WGS sequence"/>
</dbReference>
<feature type="region of interest" description="Disordered" evidence="1">
    <location>
        <begin position="65"/>
        <end position="90"/>
    </location>
</feature>
<keyword evidence="3" id="KW-1185">Reference proteome</keyword>